<evidence type="ECO:0000256" key="1">
    <source>
        <dbReference type="SAM" id="MobiDB-lite"/>
    </source>
</evidence>
<dbReference type="InterPro" id="IPR006311">
    <property type="entry name" value="TAT_signal"/>
</dbReference>
<dbReference type="AlphaFoldDB" id="A0A4R0IYL5"/>
<proteinExistence type="predicted"/>
<organism evidence="2 3">
    <name type="scientific">Kribbella sindirgiensis</name>
    <dbReference type="NCBI Taxonomy" id="1124744"/>
    <lineage>
        <taxon>Bacteria</taxon>
        <taxon>Bacillati</taxon>
        <taxon>Actinomycetota</taxon>
        <taxon>Actinomycetes</taxon>
        <taxon>Propionibacteriales</taxon>
        <taxon>Kribbellaceae</taxon>
        <taxon>Kribbella</taxon>
    </lineage>
</organism>
<dbReference type="EMBL" id="SJKA01000003">
    <property type="protein sequence ID" value="TCC36836.1"/>
    <property type="molecule type" value="Genomic_DNA"/>
</dbReference>
<gene>
    <name evidence="2" type="ORF">E0H50_09075</name>
</gene>
<reference evidence="2 3" key="1">
    <citation type="submission" date="2019-02" db="EMBL/GenBank/DDBJ databases">
        <title>Kribbella capetownensis sp. nov. and Kribbella speibonae sp. nov., isolated from soil.</title>
        <authorList>
            <person name="Curtis S.M."/>
            <person name="Norton I."/>
            <person name="Everest G.J."/>
            <person name="Meyers P.R."/>
        </authorList>
    </citation>
    <scope>NUCLEOTIDE SEQUENCE [LARGE SCALE GENOMIC DNA]</scope>
    <source>
        <strain evidence="2 3">DSM 27082</strain>
    </source>
</reference>
<dbReference type="PROSITE" id="PS51318">
    <property type="entry name" value="TAT"/>
    <property type="match status" value="1"/>
</dbReference>
<evidence type="ECO:0000313" key="3">
    <source>
        <dbReference type="Proteomes" id="UP000292695"/>
    </source>
</evidence>
<feature type="compositionally biased region" description="Low complexity" evidence="1">
    <location>
        <begin position="34"/>
        <end position="53"/>
    </location>
</feature>
<sequence>MTGLPRRAAVRTTTAGAAGTAAVRGVRVGRRGRAPAVAGRPGARHAGPAGHGASRTSGRSSLCRTTSEVTARVRQT</sequence>
<protein>
    <submittedName>
        <fullName evidence="2">Uncharacterized protein</fullName>
    </submittedName>
</protein>
<accession>A0A4R0IYL5</accession>
<name>A0A4R0IYL5_9ACTN</name>
<feature type="compositionally biased region" description="Polar residues" evidence="1">
    <location>
        <begin position="54"/>
        <end position="76"/>
    </location>
</feature>
<feature type="compositionally biased region" description="Low complexity" evidence="1">
    <location>
        <begin position="1"/>
        <end position="26"/>
    </location>
</feature>
<dbReference type="Proteomes" id="UP000292695">
    <property type="component" value="Unassembled WGS sequence"/>
</dbReference>
<keyword evidence="3" id="KW-1185">Reference proteome</keyword>
<comment type="caution">
    <text evidence="2">The sequence shown here is derived from an EMBL/GenBank/DDBJ whole genome shotgun (WGS) entry which is preliminary data.</text>
</comment>
<feature type="region of interest" description="Disordered" evidence="1">
    <location>
        <begin position="1"/>
        <end position="76"/>
    </location>
</feature>
<evidence type="ECO:0000313" key="2">
    <source>
        <dbReference type="EMBL" id="TCC36836.1"/>
    </source>
</evidence>